<name>A0A7U9DV89_STRLI</name>
<dbReference type="EMBL" id="CM001889">
    <property type="protein sequence ID" value="EOY49817.1"/>
    <property type="molecule type" value="Genomic_DNA"/>
</dbReference>
<feature type="compositionally biased region" description="Gly residues" evidence="1">
    <location>
        <begin position="27"/>
        <end position="37"/>
    </location>
</feature>
<feature type="region of interest" description="Disordered" evidence="1">
    <location>
        <begin position="128"/>
        <end position="169"/>
    </location>
</feature>
<evidence type="ECO:0000256" key="1">
    <source>
        <dbReference type="SAM" id="MobiDB-lite"/>
    </source>
</evidence>
<dbReference type="Proteomes" id="UP000014062">
    <property type="component" value="Chromosome"/>
</dbReference>
<reference evidence="3" key="1">
    <citation type="journal article" date="2013" name="Genome Biol. Evol.">
        <title>The genome sequence of Streptomyces lividans 66 reveals a novel tRNA-dependent peptide biosynthetic system within a metal-related genomic island.</title>
        <authorList>
            <person name="Cruz-Morales P."/>
            <person name="Vijgenboom E."/>
            <person name="Iruegas-Bocardo F."/>
            <person name="Girard G."/>
            <person name="Yanez-Guerra L.A."/>
            <person name="Ramos-Aboites H.E."/>
            <person name="Pernodet J.L."/>
            <person name="Anne J."/>
            <person name="van Wezel G.P."/>
            <person name="Barona-Gomez F."/>
        </authorList>
    </citation>
    <scope>NUCLEOTIDE SEQUENCE [LARGE SCALE GENOMIC DNA]</scope>
    <source>
        <strain evidence="3">1326</strain>
    </source>
</reference>
<proteinExistence type="predicted"/>
<evidence type="ECO:0000313" key="2">
    <source>
        <dbReference type="EMBL" id="EOY49817.1"/>
    </source>
</evidence>
<feature type="region of interest" description="Disordered" evidence="1">
    <location>
        <begin position="89"/>
        <end position="115"/>
    </location>
</feature>
<protein>
    <submittedName>
        <fullName evidence="2">Uncharacterized protein</fullName>
    </submittedName>
</protein>
<gene>
    <name evidence="2" type="ORF">SLI_5109</name>
</gene>
<organism evidence="2 3">
    <name type="scientific">Streptomyces lividans 1326</name>
    <dbReference type="NCBI Taxonomy" id="1200984"/>
    <lineage>
        <taxon>Bacteria</taxon>
        <taxon>Bacillati</taxon>
        <taxon>Actinomycetota</taxon>
        <taxon>Actinomycetes</taxon>
        <taxon>Kitasatosporales</taxon>
        <taxon>Streptomycetaceae</taxon>
        <taxon>Streptomyces</taxon>
    </lineage>
</organism>
<feature type="compositionally biased region" description="Gly residues" evidence="1">
    <location>
        <begin position="92"/>
        <end position="103"/>
    </location>
</feature>
<dbReference type="AlphaFoldDB" id="A0A7U9DV89"/>
<feature type="compositionally biased region" description="Low complexity" evidence="1">
    <location>
        <begin position="1"/>
        <end position="21"/>
    </location>
</feature>
<sequence length="213" mass="20321">MRTPRARSTAASTTRAWATPPQISRWVGGGAHAPGAGEVGGQRAAQLGVAAGIAVAEGLVGGGRDGAAGGSEPLDARKAGEVRAAGAQVVEGPGGLPGAPGRGFGRRGGDPVGDAGARALARGEPALGDEVGVGVGDGVAGDTEVGGEDAGRGEPGTGSQPAGADGLAQRVGETAAQAGTGGFEVQVHAESGPGIRHGNGPYRWAVSCLGSKA</sequence>
<feature type="region of interest" description="Disordered" evidence="1">
    <location>
        <begin position="1"/>
        <end position="37"/>
    </location>
</feature>
<accession>A0A7U9DV89</accession>
<evidence type="ECO:0000313" key="3">
    <source>
        <dbReference type="Proteomes" id="UP000014062"/>
    </source>
</evidence>